<dbReference type="PANTHER" id="PTHR10938">
    <property type="entry name" value="TRANSLATION INITIATION FACTOR IF-3"/>
    <property type="match status" value="1"/>
</dbReference>
<evidence type="ECO:0000259" key="7">
    <source>
        <dbReference type="Pfam" id="PF05198"/>
    </source>
</evidence>
<keyword evidence="2 5" id="KW-0396">Initiation factor</keyword>
<proteinExistence type="inferred from homology"/>
<dbReference type="Proteomes" id="UP000177232">
    <property type="component" value="Unassembled WGS sequence"/>
</dbReference>
<evidence type="ECO:0000259" key="6">
    <source>
        <dbReference type="Pfam" id="PF00707"/>
    </source>
</evidence>
<dbReference type="InterPro" id="IPR019814">
    <property type="entry name" value="Translation_initiation_fac_3_N"/>
</dbReference>
<dbReference type="Gene3D" id="3.30.110.10">
    <property type="entry name" value="Translation initiation factor 3 (IF-3), C-terminal domain"/>
    <property type="match status" value="1"/>
</dbReference>
<dbReference type="InterPro" id="IPR036788">
    <property type="entry name" value="T_IF-3_C_sf"/>
</dbReference>
<accession>A0A1F6DS86</accession>
<dbReference type="InterPro" id="IPR019813">
    <property type="entry name" value="Translation_initiation_fac3_CS"/>
</dbReference>
<feature type="domain" description="Translation initiation factor 3 C-terminal" evidence="6">
    <location>
        <begin position="78"/>
        <end position="145"/>
    </location>
</feature>
<reference evidence="8 9" key="1">
    <citation type="journal article" date="2016" name="Nat. Commun.">
        <title>Thousands of microbial genomes shed light on interconnected biogeochemical processes in an aquifer system.</title>
        <authorList>
            <person name="Anantharaman K."/>
            <person name="Brown C.T."/>
            <person name="Hug L.A."/>
            <person name="Sharon I."/>
            <person name="Castelle C.J."/>
            <person name="Probst A.J."/>
            <person name="Thomas B.C."/>
            <person name="Singh A."/>
            <person name="Wilkins M.J."/>
            <person name="Karaoz U."/>
            <person name="Brodie E.L."/>
            <person name="Williams K.H."/>
            <person name="Hubbard S.S."/>
            <person name="Banfield J.F."/>
        </authorList>
    </citation>
    <scope>NUCLEOTIDE SEQUENCE [LARGE SCALE GENOMIC DNA]</scope>
</reference>
<protein>
    <recommendedName>
        <fullName evidence="4 5">Translation initiation factor IF-3</fullName>
    </recommendedName>
</protein>
<dbReference type="PROSITE" id="PS00938">
    <property type="entry name" value="IF3"/>
    <property type="match status" value="1"/>
</dbReference>
<name>A0A1F6DS86_9BACT</name>
<sequence length="177" mass="19728">MNNEIRALELRVIGAQGENLGVLSLDAALTAAKTAGLDLIEISPSAVPPVAKIIDYGKFEYERSKKEKVAKTKVKISETKEVQIKVGTGENDMLLKAKKAAEWLAEGHRVRAELFLKGRYKGMEEAFLKDRLQKFLERIPYAYKVAEPIARSPKGFAGVIERDLVAQQKREKSQSTL</sequence>
<comment type="similarity">
    <text evidence="1 5">Belongs to the IF-3 family.</text>
</comment>
<evidence type="ECO:0000256" key="3">
    <source>
        <dbReference type="ARBA" id="ARBA00022917"/>
    </source>
</evidence>
<evidence type="ECO:0000256" key="2">
    <source>
        <dbReference type="ARBA" id="ARBA00022540"/>
    </source>
</evidence>
<dbReference type="GO" id="GO:0043022">
    <property type="term" value="F:ribosome binding"/>
    <property type="evidence" value="ECO:0007669"/>
    <property type="project" value="TreeGrafter"/>
</dbReference>
<dbReference type="AlphaFoldDB" id="A0A1F6DS86"/>
<dbReference type="Pfam" id="PF05198">
    <property type="entry name" value="IF3_N"/>
    <property type="match status" value="1"/>
</dbReference>
<evidence type="ECO:0000313" key="8">
    <source>
        <dbReference type="EMBL" id="OGG64304.1"/>
    </source>
</evidence>
<dbReference type="InterPro" id="IPR019815">
    <property type="entry name" value="Translation_initiation_fac_3_C"/>
</dbReference>
<dbReference type="InterPro" id="IPR036787">
    <property type="entry name" value="T_IF-3_N_sf"/>
</dbReference>
<dbReference type="SUPFAM" id="SSF55200">
    <property type="entry name" value="Translation initiation factor IF3, C-terminal domain"/>
    <property type="match status" value="1"/>
</dbReference>
<dbReference type="GO" id="GO:0003743">
    <property type="term" value="F:translation initiation factor activity"/>
    <property type="evidence" value="ECO:0007669"/>
    <property type="project" value="UniProtKB-UniRule"/>
</dbReference>
<evidence type="ECO:0000256" key="4">
    <source>
        <dbReference type="NCBIfam" id="TIGR00168"/>
    </source>
</evidence>
<feature type="domain" description="Translation initiation factor 3 N-terminal" evidence="7">
    <location>
        <begin position="1"/>
        <end position="69"/>
    </location>
</feature>
<comment type="subcellular location">
    <subcellularLocation>
        <location evidence="5">Cytoplasm</location>
    </subcellularLocation>
</comment>
<organism evidence="8 9">
    <name type="scientific">Candidatus Kaiserbacteria bacterium RIFCSPHIGHO2_02_FULL_55_17</name>
    <dbReference type="NCBI Taxonomy" id="1798496"/>
    <lineage>
        <taxon>Bacteria</taxon>
        <taxon>Candidatus Kaiseribacteriota</taxon>
    </lineage>
</organism>
<evidence type="ECO:0000313" key="9">
    <source>
        <dbReference type="Proteomes" id="UP000177232"/>
    </source>
</evidence>
<dbReference type="SUPFAM" id="SSF54364">
    <property type="entry name" value="Translation initiation factor IF3, N-terminal domain"/>
    <property type="match status" value="1"/>
</dbReference>
<evidence type="ECO:0000256" key="1">
    <source>
        <dbReference type="ARBA" id="ARBA00005439"/>
    </source>
</evidence>
<comment type="caution">
    <text evidence="8">The sequence shown here is derived from an EMBL/GenBank/DDBJ whole genome shotgun (WGS) entry which is preliminary data.</text>
</comment>
<dbReference type="NCBIfam" id="TIGR00168">
    <property type="entry name" value="infC"/>
    <property type="match status" value="1"/>
</dbReference>
<dbReference type="STRING" id="1798496.A3C94_00600"/>
<dbReference type="GO" id="GO:0016020">
    <property type="term" value="C:membrane"/>
    <property type="evidence" value="ECO:0007669"/>
    <property type="project" value="TreeGrafter"/>
</dbReference>
<dbReference type="GO" id="GO:0005829">
    <property type="term" value="C:cytosol"/>
    <property type="evidence" value="ECO:0007669"/>
    <property type="project" value="TreeGrafter"/>
</dbReference>
<gene>
    <name evidence="8" type="ORF">A3C94_00600</name>
</gene>
<evidence type="ECO:0000256" key="5">
    <source>
        <dbReference type="RuleBase" id="RU000646"/>
    </source>
</evidence>
<dbReference type="EMBL" id="MFLJ01000029">
    <property type="protein sequence ID" value="OGG64304.1"/>
    <property type="molecule type" value="Genomic_DNA"/>
</dbReference>
<comment type="subunit">
    <text evidence="5">Monomer.</text>
</comment>
<comment type="function">
    <text evidence="5">IF-3 binds to the 30S ribosomal subunit and shifts the equilibrium between 70S ribosomes and their 50S and 30S subunits in favor of the free subunits, thus enhancing the availability of 30S subunits on which protein synthesis initiation begins.</text>
</comment>
<dbReference type="InterPro" id="IPR001288">
    <property type="entry name" value="Translation_initiation_fac_3"/>
</dbReference>
<dbReference type="Gene3D" id="3.10.20.80">
    <property type="entry name" value="Translation initiation factor 3 (IF-3), N-terminal domain"/>
    <property type="match status" value="1"/>
</dbReference>
<keyword evidence="3 5" id="KW-0648">Protein biosynthesis</keyword>
<dbReference type="GO" id="GO:0032790">
    <property type="term" value="P:ribosome disassembly"/>
    <property type="evidence" value="ECO:0007669"/>
    <property type="project" value="TreeGrafter"/>
</dbReference>
<dbReference type="Pfam" id="PF00707">
    <property type="entry name" value="IF3_C"/>
    <property type="match status" value="1"/>
</dbReference>
<dbReference type="PANTHER" id="PTHR10938:SF0">
    <property type="entry name" value="TRANSLATION INITIATION FACTOR IF-3, MITOCHONDRIAL"/>
    <property type="match status" value="1"/>
</dbReference>